<comment type="caution">
    <text evidence="2">The sequence shown here is derived from an EMBL/GenBank/DDBJ whole genome shotgun (WGS) entry which is preliminary data.</text>
</comment>
<reference evidence="2" key="1">
    <citation type="submission" date="2022-07" db="EMBL/GenBank/DDBJ databases">
        <title>Genome Sequence of Physisporinus lineatus.</title>
        <authorList>
            <person name="Buettner E."/>
        </authorList>
    </citation>
    <scope>NUCLEOTIDE SEQUENCE</scope>
    <source>
        <strain evidence="2">VT162</strain>
    </source>
</reference>
<sequence length="415" mass="46830">MLFPGWSWRSYRQDNNSSQSMPSSSERSRGDERKRDSNTGVTVARKDHNTRKEGGKREQVGGSNSSDGSRAKPTNKDAEIHRLRDDLARAQKEVQEKEDEIRELKTRLEQSQALSLTRAHELRDVQTWLSVAAEPSEQEIIRMISHLNEEIYQCSAKLVENWSFSPGDTDTRQDACGRIAGILGQVMMNTLRYTNGDDSERETVTQIAIQACLTGWACWYIQRWTFEYDMADQIIANVYYGIQEAELPIIAGRWRSLTQQHVVTSPEAEVRMKSELLGYLCDILLASGIQVEGECIYDMVSSRFEGSVNDVVKRTVDARKTIGIGAVSSDFIPFTVGSGDTFDDTKMTAAYKGGARDEKERVLCTIEMGIFKRDVFIENGGGDPVNRDYRGATLKTAKVVLESQVRELVNEFARY</sequence>
<organism evidence="2 3">
    <name type="scientific">Meripilus lineatus</name>
    <dbReference type="NCBI Taxonomy" id="2056292"/>
    <lineage>
        <taxon>Eukaryota</taxon>
        <taxon>Fungi</taxon>
        <taxon>Dikarya</taxon>
        <taxon>Basidiomycota</taxon>
        <taxon>Agaricomycotina</taxon>
        <taxon>Agaricomycetes</taxon>
        <taxon>Polyporales</taxon>
        <taxon>Meripilaceae</taxon>
        <taxon>Meripilus</taxon>
    </lineage>
</organism>
<gene>
    <name evidence="2" type="ORF">NLI96_g2043</name>
</gene>
<evidence type="ECO:0000313" key="2">
    <source>
        <dbReference type="EMBL" id="KAJ3489532.1"/>
    </source>
</evidence>
<feature type="compositionally biased region" description="Basic and acidic residues" evidence="1">
    <location>
        <begin position="26"/>
        <end position="37"/>
    </location>
</feature>
<evidence type="ECO:0000313" key="3">
    <source>
        <dbReference type="Proteomes" id="UP001212997"/>
    </source>
</evidence>
<dbReference type="EMBL" id="JANAWD010000043">
    <property type="protein sequence ID" value="KAJ3489532.1"/>
    <property type="molecule type" value="Genomic_DNA"/>
</dbReference>
<dbReference type="Proteomes" id="UP001212997">
    <property type="component" value="Unassembled WGS sequence"/>
</dbReference>
<feature type="compositionally biased region" description="Basic and acidic residues" evidence="1">
    <location>
        <begin position="44"/>
        <end position="59"/>
    </location>
</feature>
<dbReference type="AlphaFoldDB" id="A0AAD5V921"/>
<protein>
    <submittedName>
        <fullName evidence="2">Uncharacterized protein</fullName>
    </submittedName>
</protein>
<proteinExistence type="predicted"/>
<keyword evidence="3" id="KW-1185">Reference proteome</keyword>
<evidence type="ECO:0000256" key="1">
    <source>
        <dbReference type="SAM" id="MobiDB-lite"/>
    </source>
</evidence>
<accession>A0AAD5V921</accession>
<name>A0AAD5V921_9APHY</name>
<feature type="region of interest" description="Disordered" evidence="1">
    <location>
        <begin position="1"/>
        <end position="81"/>
    </location>
</feature>